<dbReference type="Proteomes" id="UP000574067">
    <property type="component" value="Unassembled WGS sequence"/>
</dbReference>
<feature type="region of interest" description="Disordered" evidence="1">
    <location>
        <begin position="67"/>
        <end position="89"/>
    </location>
</feature>
<evidence type="ECO:0000313" key="3">
    <source>
        <dbReference type="Proteomes" id="UP000574067"/>
    </source>
</evidence>
<sequence>MAADDRHLALRRALLRYLRANPQACDTADGIARWWLPPALQASAQELQPLLERLCRSGHLQWFDTGDGRRFYRRPPAAAGRPPRPHRDP</sequence>
<reference evidence="2 3" key="1">
    <citation type="submission" date="2020-04" db="EMBL/GenBank/DDBJ databases">
        <title>Azohydromonas sp. isolated from soil.</title>
        <authorList>
            <person name="Dahal R.H."/>
        </authorList>
    </citation>
    <scope>NUCLEOTIDE SEQUENCE [LARGE SCALE GENOMIC DNA]</scope>
    <source>
        <strain evidence="2 3">G-1-1-14</strain>
    </source>
</reference>
<comment type="caution">
    <text evidence="2">The sequence shown here is derived from an EMBL/GenBank/DDBJ whole genome shotgun (WGS) entry which is preliminary data.</text>
</comment>
<keyword evidence="3" id="KW-1185">Reference proteome</keyword>
<gene>
    <name evidence="2" type="ORF">HHL10_17705</name>
</gene>
<organism evidence="2 3">
    <name type="scientific">Azohydromonas caseinilytica</name>
    <dbReference type="NCBI Taxonomy" id="2728836"/>
    <lineage>
        <taxon>Bacteria</taxon>
        <taxon>Pseudomonadati</taxon>
        <taxon>Pseudomonadota</taxon>
        <taxon>Betaproteobacteria</taxon>
        <taxon>Burkholderiales</taxon>
        <taxon>Sphaerotilaceae</taxon>
        <taxon>Azohydromonas</taxon>
    </lineage>
</organism>
<evidence type="ECO:0000256" key="1">
    <source>
        <dbReference type="SAM" id="MobiDB-lite"/>
    </source>
</evidence>
<dbReference type="AlphaFoldDB" id="A0A848FEP2"/>
<dbReference type="EMBL" id="JABBFW010000013">
    <property type="protein sequence ID" value="NML16819.1"/>
    <property type="molecule type" value="Genomic_DNA"/>
</dbReference>
<evidence type="ECO:0000313" key="2">
    <source>
        <dbReference type="EMBL" id="NML16819.1"/>
    </source>
</evidence>
<protein>
    <submittedName>
        <fullName evidence="2">Uncharacterized protein</fullName>
    </submittedName>
</protein>
<accession>A0A848FEP2</accession>
<proteinExistence type="predicted"/>
<name>A0A848FEP2_9BURK</name>
<dbReference type="RefSeq" id="WP_169161724.1">
    <property type="nucleotide sequence ID" value="NZ_JABBFW010000013.1"/>
</dbReference>